<evidence type="ECO:0000313" key="1">
    <source>
        <dbReference type="EMBL" id="KAJ8124481.1"/>
    </source>
</evidence>
<dbReference type="EMBL" id="JAPUUL010002989">
    <property type="protein sequence ID" value="KAJ8124481.1"/>
    <property type="molecule type" value="Genomic_DNA"/>
</dbReference>
<sequence length="946" mass="105800">MSSEFTRRIDVDIGIGIGVRFEEMASNLSAVVSDSRPGSSGRLTVVTWPEKAAATGRTKNDAYLRKAERRDVNGGEVMLELPGINTKTCKDALSDHERSPSMFAYDVGALYHVYGLCLTFEWDNLLASLLPSGLNLVNRSSKNRRTVSQLVICVLDDMTTHIQGCVRTARTSGRPDHNLLYGFLTLFSGTWQFGYDVTNQEVTVNWSPSASSRQSGSATAKVTLRVWNVSWDALTKNSSIRASGVKPVLEREINLVALEASDDIFIQSISLDLDDFLIFDFEGKGSALGEQLKEADDGLSATLLATQTELEKTKAESNVNLASRQAIFDAEKEAMQRAFDADKAKLQDEIRIREANLERDMQDKVSNLEQQFEAAMKELDQSKKPDGPVEKLRDATGDVEDALRQDIWEVGQQRDELEVRCQELEKEAFASNQALQDAKRANEKQTGSMAALKAENVHVITELTSLLQTVVPMNKRLEAELSSLRDAAESTGVELEDEKMKAVDAKARLARVESDNKRLGQELRGVKKDLAYSENTRSRLQGELDRAMVRLRGLEDDASKRQKQVQQLTRNLRAEKTSHGVALSELGRVKELMVRELSEADRNIYDLHIKIAGLDSQVDSMTEENNDLDAANSELKQRLLYETRELQGVRQDTERQRAEIDALRNRVSAAEDQASALKSDLSAAESGLESYQVALKNELARHANISDALKRESANSAEAKGRLEAFETTIKARMAKLTDALEAARQEAKQFSDSYTAAKVDLEKAERNLATANFQSVRQVRLHRTEAEQVEKLKSDLEKAIQRELEYDPDRLYKQLDEQREALQMEKVEHVASVDRLVGDVQKCQNEIQRLEGEVASKDEGIRQCIDAVAECDIRLQQEMDAKDRLERKLQDAIKAQSKAPATEDRNQKAQIQARTGRQGGARTRSPGFEDTRVTAQRFCLRPAQG</sequence>
<protein>
    <submittedName>
        <fullName evidence="1">Uncharacterized protein</fullName>
    </submittedName>
</protein>
<gene>
    <name evidence="1" type="ORF">O1611_g9159</name>
</gene>
<reference evidence="1" key="1">
    <citation type="submission" date="2022-12" db="EMBL/GenBank/DDBJ databases">
        <title>Genome Sequence of Lasiodiplodia mahajangana.</title>
        <authorList>
            <person name="Buettner E."/>
        </authorList>
    </citation>
    <scope>NUCLEOTIDE SEQUENCE</scope>
    <source>
        <strain evidence="1">VT137</strain>
    </source>
</reference>
<comment type="caution">
    <text evidence="1">The sequence shown here is derived from an EMBL/GenBank/DDBJ whole genome shotgun (WGS) entry which is preliminary data.</text>
</comment>
<keyword evidence="2" id="KW-1185">Reference proteome</keyword>
<organism evidence="1 2">
    <name type="scientific">Lasiodiplodia mahajangana</name>
    <dbReference type="NCBI Taxonomy" id="1108764"/>
    <lineage>
        <taxon>Eukaryota</taxon>
        <taxon>Fungi</taxon>
        <taxon>Dikarya</taxon>
        <taxon>Ascomycota</taxon>
        <taxon>Pezizomycotina</taxon>
        <taxon>Dothideomycetes</taxon>
        <taxon>Dothideomycetes incertae sedis</taxon>
        <taxon>Botryosphaeriales</taxon>
        <taxon>Botryosphaeriaceae</taxon>
        <taxon>Lasiodiplodia</taxon>
    </lineage>
</organism>
<dbReference type="Proteomes" id="UP001153332">
    <property type="component" value="Unassembled WGS sequence"/>
</dbReference>
<accession>A0ACC2JAN1</accession>
<evidence type="ECO:0000313" key="2">
    <source>
        <dbReference type="Proteomes" id="UP001153332"/>
    </source>
</evidence>
<proteinExistence type="predicted"/>
<name>A0ACC2JAN1_9PEZI</name>